<dbReference type="EMBL" id="SIXI01000003">
    <property type="protein sequence ID" value="TBO31394.1"/>
    <property type="molecule type" value="Genomic_DNA"/>
</dbReference>
<proteinExistence type="predicted"/>
<organism evidence="1 2">
    <name type="scientific">Aquabacterium lacunae</name>
    <dbReference type="NCBI Taxonomy" id="2528630"/>
    <lineage>
        <taxon>Bacteria</taxon>
        <taxon>Pseudomonadati</taxon>
        <taxon>Pseudomonadota</taxon>
        <taxon>Betaproteobacteria</taxon>
        <taxon>Burkholderiales</taxon>
        <taxon>Aquabacterium</taxon>
    </lineage>
</organism>
<dbReference type="Proteomes" id="UP000292120">
    <property type="component" value="Unassembled WGS sequence"/>
</dbReference>
<gene>
    <name evidence="1" type="ORF">EYS42_09160</name>
</gene>
<name>A0A4Q9GZF0_9BURK</name>
<sequence length="81" mass="8407">MRGQAQRGVEDGGAGLLALLGGTGAGTLTPAFAGVLGIVVGGLAHGVAQEIKRTVVLFCRKLWRLCEPQTTFFARIPRICG</sequence>
<comment type="caution">
    <text evidence="1">The sequence shown here is derived from an EMBL/GenBank/DDBJ whole genome shotgun (WGS) entry which is preliminary data.</text>
</comment>
<accession>A0A4Q9GZF0</accession>
<protein>
    <submittedName>
        <fullName evidence="1">Uncharacterized protein</fullName>
    </submittedName>
</protein>
<dbReference type="AlphaFoldDB" id="A0A4Q9GZF0"/>
<evidence type="ECO:0000313" key="1">
    <source>
        <dbReference type="EMBL" id="TBO31394.1"/>
    </source>
</evidence>
<evidence type="ECO:0000313" key="2">
    <source>
        <dbReference type="Proteomes" id="UP000292120"/>
    </source>
</evidence>
<keyword evidence="2" id="KW-1185">Reference proteome</keyword>
<reference evidence="1 2" key="1">
    <citation type="submission" date="2019-02" db="EMBL/GenBank/DDBJ databases">
        <title>Aquabacterium sp. strain KMB7.</title>
        <authorList>
            <person name="Chen W.-M."/>
        </authorList>
    </citation>
    <scope>NUCLEOTIDE SEQUENCE [LARGE SCALE GENOMIC DNA]</scope>
    <source>
        <strain evidence="1 2">KMB7</strain>
    </source>
</reference>